<dbReference type="EMBL" id="BLLK01000022">
    <property type="protein sequence ID" value="GFH47265.1"/>
    <property type="molecule type" value="Genomic_DNA"/>
</dbReference>
<reference evidence="1 2" key="1">
    <citation type="journal article" date="2021" name="Sci. Rep.">
        <title>The genome of the diatom Chaetoceros tenuissimus carries an ancient integrated fragment of an extant virus.</title>
        <authorList>
            <person name="Hongo Y."/>
            <person name="Kimura K."/>
            <person name="Takaki Y."/>
            <person name="Yoshida Y."/>
            <person name="Baba S."/>
            <person name="Kobayashi G."/>
            <person name="Nagasaki K."/>
            <person name="Hano T."/>
            <person name="Tomaru Y."/>
        </authorList>
    </citation>
    <scope>NUCLEOTIDE SEQUENCE [LARGE SCALE GENOMIC DNA]</scope>
    <source>
        <strain evidence="1 2">NIES-3715</strain>
    </source>
</reference>
<proteinExistence type="predicted"/>
<evidence type="ECO:0000313" key="2">
    <source>
        <dbReference type="Proteomes" id="UP001054902"/>
    </source>
</evidence>
<protein>
    <recommendedName>
        <fullName evidence="3">RWD domain-containing protein</fullName>
    </recommendedName>
</protein>
<dbReference type="AlphaFoldDB" id="A0AAD3CM85"/>
<accession>A0AAD3CM85</accession>
<dbReference type="PANTHER" id="PTHR40237">
    <property type="entry name" value="LD44813P"/>
    <property type="match status" value="1"/>
</dbReference>
<keyword evidence="2" id="KW-1185">Reference proteome</keyword>
<evidence type="ECO:0008006" key="3">
    <source>
        <dbReference type="Google" id="ProtNLM"/>
    </source>
</evidence>
<organism evidence="1 2">
    <name type="scientific">Chaetoceros tenuissimus</name>
    <dbReference type="NCBI Taxonomy" id="426638"/>
    <lineage>
        <taxon>Eukaryota</taxon>
        <taxon>Sar</taxon>
        <taxon>Stramenopiles</taxon>
        <taxon>Ochrophyta</taxon>
        <taxon>Bacillariophyta</taxon>
        <taxon>Coscinodiscophyceae</taxon>
        <taxon>Chaetocerotophycidae</taxon>
        <taxon>Chaetocerotales</taxon>
        <taxon>Chaetocerotaceae</taxon>
        <taxon>Chaetoceros</taxon>
    </lineage>
</organism>
<sequence>MDLPSSITEEIAELKTALPKVKIQTATNSFLIGSYQRTPYTCIKFTITFPSEYPSHSFIVDIKQDEVVPPGLKKKLESDLVADLPLGHYQQLVTTVTRLVQFIDNNRFLPCWKELKQVMNLLKKDDSGSTISIIESKGKIKLKLCRKKYFYNCSITVDEGYPSTTTHEDWGKACLLNLISTNLPPKLEKMLTSQALEVIRRMQDGMTAEKALVLSNPIRQPKMDDDDSKKDIGEKLTKDKLKSLKHDIDTLSTVRDLREKDASRVQGKDHVLKAHAKERKAARRAIHRITDQELKYDQEMEAKWREEEEARMSGYNFGSGNAPQPSLLSLVIFLQEKIQNVPDSKCPCCDKLALPADPNKLKFMYLPVSECKNDKEKKDRKVARTMRPIRVYCGCWYHYKCLDKFILEPPFGAECPTPGCGRRVFHPDWPDDMKRLEREWASHQARLREVEDAALFL</sequence>
<gene>
    <name evidence="1" type="ORF">CTEN210_03740</name>
</gene>
<dbReference type="PANTHER" id="PTHR40237:SF1">
    <property type="entry name" value="LD44813P"/>
    <property type="match status" value="1"/>
</dbReference>
<name>A0AAD3CM85_9STRA</name>
<evidence type="ECO:0000313" key="1">
    <source>
        <dbReference type="EMBL" id="GFH47265.1"/>
    </source>
</evidence>
<dbReference type="Proteomes" id="UP001054902">
    <property type="component" value="Unassembled WGS sequence"/>
</dbReference>
<comment type="caution">
    <text evidence="1">The sequence shown here is derived from an EMBL/GenBank/DDBJ whole genome shotgun (WGS) entry which is preliminary data.</text>
</comment>